<dbReference type="InterPro" id="IPR016024">
    <property type="entry name" value="ARM-type_fold"/>
</dbReference>
<dbReference type="AlphaFoldDB" id="A0AA96LDN2"/>
<protein>
    <submittedName>
        <fullName evidence="2">Conserved virulence factor C family protein</fullName>
    </submittedName>
</protein>
<dbReference type="EMBL" id="CP130318">
    <property type="protein sequence ID" value="WNQ11842.1"/>
    <property type="molecule type" value="Genomic_DNA"/>
</dbReference>
<name>A0AA96LDN2_9BACL</name>
<feature type="domain" description="Scaffold protein Nfu/NifU N-terminal" evidence="1">
    <location>
        <begin position="4"/>
        <end position="88"/>
    </location>
</feature>
<dbReference type="InterPro" id="IPR011989">
    <property type="entry name" value="ARM-like"/>
</dbReference>
<dbReference type="GO" id="GO:0016491">
    <property type="term" value="F:oxidoreductase activity"/>
    <property type="evidence" value="ECO:0007669"/>
    <property type="project" value="TreeGrafter"/>
</dbReference>
<dbReference type="SMART" id="SM00932">
    <property type="entry name" value="Nfu_N"/>
    <property type="match status" value="1"/>
</dbReference>
<proteinExistence type="predicted"/>
<organism evidence="2 3">
    <name type="scientific">Paenibacillus aurantius</name>
    <dbReference type="NCBI Taxonomy" id="2918900"/>
    <lineage>
        <taxon>Bacteria</taxon>
        <taxon>Bacillati</taxon>
        <taxon>Bacillota</taxon>
        <taxon>Bacilli</taxon>
        <taxon>Bacillales</taxon>
        <taxon>Paenibacillaceae</taxon>
        <taxon>Paenibacillus</taxon>
    </lineage>
</organism>
<dbReference type="Pfam" id="PF13646">
    <property type="entry name" value="HEAT_2"/>
    <property type="match status" value="1"/>
</dbReference>
<gene>
    <name evidence="2" type="ORF">MJA45_01945</name>
</gene>
<accession>A0AA96LDN2</accession>
<dbReference type="Pfam" id="PF13769">
    <property type="entry name" value="Virulence_fact"/>
    <property type="match status" value="1"/>
</dbReference>
<dbReference type="SMART" id="SM00567">
    <property type="entry name" value="EZ_HEAT"/>
    <property type="match status" value="4"/>
</dbReference>
<dbReference type="Gene3D" id="1.25.10.10">
    <property type="entry name" value="Leucine-rich Repeat Variant"/>
    <property type="match status" value="1"/>
</dbReference>
<dbReference type="InterPro" id="IPR036498">
    <property type="entry name" value="Nfu/NifU_N_sf"/>
</dbReference>
<evidence type="ECO:0000313" key="2">
    <source>
        <dbReference type="EMBL" id="WNQ11842.1"/>
    </source>
</evidence>
<keyword evidence="3" id="KW-1185">Reference proteome</keyword>
<reference evidence="2 3" key="1">
    <citation type="submission" date="2022-02" db="EMBL/GenBank/DDBJ databases">
        <title>Paenibacillus sp. MBLB1776 Whole Genome Shotgun Sequencing.</title>
        <authorList>
            <person name="Hwang C.Y."/>
            <person name="Cho E.-S."/>
            <person name="Seo M.-J."/>
        </authorList>
    </citation>
    <scope>NUCLEOTIDE SEQUENCE [LARGE SCALE GENOMIC DNA]</scope>
    <source>
        <strain evidence="2 3">MBLB1776</strain>
    </source>
</reference>
<evidence type="ECO:0000259" key="1">
    <source>
        <dbReference type="SMART" id="SM00932"/>
    </source>
</evidence>
<dbReference type="KEGG" id="paun:MJA45_01945"/>
<dbReference type="Gene3D" id="3.30.1370.70">
    <property type="entry name" value="Scaffold protein Nfu/NifU, N-terminal domain"/>
    <property type="match status" value="1"/>
</dbReference>
<dbReference type="RefSeq" id="WP_315605617.1">
    <property type="nucleotide sequence ID" value="NZ_CP130318.1"/>
</dbReference>
<sequence length="383" mass="42144">MKIVSIEPTPSPNTMKLTLDEKLPEGRRLTYTPDNREEAPPFVQELLSIPGVTGLYHAADFLALDRHPKGDWPSILAESRRILGTAEGAPASLSPALAEGEAAEADPAYGEVKVLVQTFRGIPMQVRVSAGEEEKRASLPARFVEAAMEAGLSSPNLIRERQLNEHGVRYGDLQEVLDEVVRELDAAYDEARLQELRVLAAQLDPGETVVEEATGEAELKEALNDPDWRRRYAALQRMKPEAESLPLLAKALEDPQTSIRRLAAVYLGDLKDPVVLPYLYRALKDSSAVVRRTAGDTLSDLGFPEAGPAMAEALKDSNKLVRWRAARFLYEAGDESAVPALREAQDDPEFEVRMQAQLALERIEGGEAAAGSVWQQMTNRDRG</sequence>
<dbReference type="InterPro" id="IPR014824">
    <property type="entry name" value="Nfu/NifU_N"/>
</dbReference>
<dbReference type="InterPro" id="IPR025989">
    <property type="entry name" value="Virulence_F_dom"/>
</dbReference>
<dbReference type="Pfam" id="PF08712">
    <property type="entry name" value="Nfu_N"/>
    <property type="match status" value="1"/>
</dbReference>
<dbReference type="SUPFAM" id="SSF110836">
    <property type="entry name" value="Hypothetical protein SAV1430"/>
    <property type="match status" value="1"/>
</dbReference>
<dbReference type="PANTHER" id="PTHR12697">
    <property type="entry name" value="PBS LYASE HEAT-LIKE PROTEIN"/>
    <property type="match status" value="1"/>
</dbReference>
<evidence type="ECO:0000313" key="3">
    <source>
        <dbReference type="Proteomes" id="UP001305702"/>
    </source>
</evidence>
<dbReference type="InterPro" id="IPR004155">
    <property type="entry name" value="PBS_lyase_HEAT"/>
</dbReference>
<dbReference type="Proteomes" id="UP001305702">
    <property type="component" value="Chromosome"/>
</dbReference>
<dbReference type="SUPFAM" id="SSF48371">
    <property type="entry name" value="ARM repeat"/>
    <property type="match status" value="1"/>
</dbReference>
<dbReference type="PANTHER" id="PTHR12697:SF37">
    <property type="entry name" value="CONSERVED VIRULENCE FACTOR C"/>
    <property type="match status" value="1"/>
</dbReference>